<organism evidence="4 7">
    <name type="scientific">Brevibacterium casei</name>
    <dbReference type="NCBI Taxonomy" id="33889"/>
    <lineage>
        <taxon>Bacteria</taxon>
        <taxon>Bacillati</taxon>
        <taxon>Actinomycetota</taxon>
        <taxon>Actinomycetes</taxon>
        <taxon>Micrococcales</taxon>
        <taxon>Brevibacteriaceae</taxon>
        <taxon>Brevibacterium</taxon>
    </lineage>
</organism>
<dbReference type="Pfam" id="PF04977">
    <property type="entry name" value="DivIC"/>
    <property type="match status" value="1"/>
</dbReference>
<reference evidence="6 8" key="3">
    <citation type="submission" date="2019-02" db="EMBL/GenBank/DDBJ databases">
        <authorList>
            <consortium name="Pathogen Informatics"/>
        </authorList>
    </citation>
    <scope>NUCLEOTIDE SEQUENCE [LARGE SCALE GENOMIC DNA]</scope>
    <source>
        <strain evidence="6 8">3012STDY7078520</strain>
    </source>
</reference>
<dbReference type="AlphaFoldDB" id="A0A165DXZ1"/>
<reference evidence="7" key="1">
    <citation type="submission" date="2016-01" db="EMBL/GenBank/DDBJ databases">
        <title>Draft genome of Chromobacterium sp. F49.</title>
        <authorList>
            <person name="Hong K.W."/>
        </authorList>
    </citation>
    <scope>NUCLEOTIDE SEQUENCE [LARGE SCALE GENOMIC DNA]</scope>
    <source>
        <strain evidence="7">M40</strain>
    </source>
</reference>
<protein>
    <submittedName>
        <fullName evidence="4 5">Septum formation initiator</fullName>
    </submittedName>
</protein>
<dbReference type="EMBL" id="CAACXN010000005">
    <property type="protein sequence ID" value="VEW10335.1"/>
    <property type="molecule type" value="Genomic_DNA"/>
</dbReference>
<reference evidence="4" key="2">
    <citation type="submission" date="2016-01" db="EMBL/GenBank/DDBJ databases">
        <authorList>
            <person name="Hong K.W."/>
        </authorList>
    </citation>
    <scope>NUCLEOTIDE SEQUENCE</scope>
    <source>
        <strain evidence="4">M40</strain>
    </source>
</reference>
<accession>A0A165DXZ1</accession>
<keyword evidence="3" id="KW-0472">Membrane</keyword>
<dbReference type="STRING" id="33889.AVW13_12645"/>
<feature type="region of interest" description="Disordered" evidence="2">
    <location>
        <begin position="1"/>
        <end position="36"/>
    </location>
</feature>
<proteinExistence type="predicted"/>
<feature type="transmembrane region" description="Helical" evidence="3">
    <location>
        <begin position="43"/>
        <end position="63"/>
    </location>
</feature>
<keyword evidence="3" id="KW-0812">Transmembrane</keyword>
<dbReference type="RefSeq" id="WP_040340891.1">
    <property type="nucleotide sequence ID" value="NZ_CAACXN010000005.1"/>
</dbReference>
<evidence type="ECO:0000313" key="4">
    <source>
        <dbReference type="EMBL" id="KZE18412.1"/>
    </source>
</evidence>
<keyword evidence="1" id="KW-0175">Coiled coil</keyword>
<evidence type="ECO:0000256" key="1">
    <source>
        <dbReference type="SAM" id="Coils"/>
    </source>
</evidence>
<feature type="compositionally biased region" description="Basic residues" evidence="2">
    <location>
        <begin position="1"/>
        <end position="10"/>
    </location>
</feature>
<dbReference type="EMBL" id="CP065682">
    <property type="protein sequence ID" value="QPS32250.1"/>
    <property type="molecule type" value="Genomic_DNA"/>
</dbReference>
<dbReference type="EMBL" id="LQQR01000022">
    <property type="protein sequence ID" value="KZE18412.1"/>
    <property type="molecule type" value="Genomic_DNA"/>
</dbReference>
<evidence type="ECO:0000313" key="6">
    <source>
        <dbReference type="EMBL" id="VEW10335.1"/>
    </source>
</evidence>
<evidence type="ECO:0000313" key="9">
    <source>
        <dbReference type="Proteomes" id="UP000594979"/>
    </source>
</evidence>
<dbReference type="GeneID" id="99772217"/>
<evidence type="ECO:0000313" key="5">
    <source>
        <dbReference type="EMBL" id="QPS32250.1"/>
    </source>
</evidence>
<evidence type="ECO:0000256" key="3">
    <source>
        <dbReference type="SAM" id="Phobius"/>
    </source>
</evidence>
<dbReference type="KEGG" id="bcau:I6G59_09385"/>
<dbReference type="Proteomes" id="UP000386281">
    <property type="component" value="Unassembled WGS sequence"/>
</dbReference>
<evidence type="ECO:0000256" key="2">
    <source>
        <dbReference type="SAM" id="MobiDB-lite"/>
    </source>
</evidence>
<evidence type="ECO:0000313" key="8">
    <source>
        <dbReference type="Proteomes" id="UP000386281"/>
    </source>
</evidence>
<feature type="coiled-coil region" evidence="1">
    <location>
        <begin position="66"/>
        <end position="93"/>
    </location>
</feature>
<gene>
    <name evidence="4" type="ORF">AVW13_12645</name>
    <name evidence="5" type="ORF">I6G59_09385</name>
    <name evidence="6" type="ORF">NCTC12391_00137</name>
</gene>
<dbReference type="Proteomes" id="UP000594979">
    <property type="component" value="Chromosome"/>
</dbReference>
<evidence type="ECO:0000313" key="7">
    <source>
        <dbReference type="Proteomes" id="UP000076612"/>
    </source>
</evidence>
<reference evidence="5 9" key="4">
    <citation type="submission" date="2020-12" db="EMBL/GenBank/DDBJ databases">
        <title>FDA dAtabase for Regulatory Grade micrObial Sequences (FDA-ARGOS): Supporting development and validation of Infectious Disease Dx tests.</title>
        <authorList>
            <person name="Sproer C."/>
            <person name="Gronow S."/>
            <person name="Severitt S."/>
            <person name="Schroder I."/>
            <person name="Tallon L."/>
            <person name="Sadzewicz L."/>
            <person name="Zhao X."/>
            <person name="Boylan J."/>
            <person name="Ott S."/>
            <person name="Bowen H."/>
            <person name="Vavikolanu K."/>
            <person name="Mehta A."/>
            <person name="Aluvathingal J."/>
            <person name="Nadendla S."/>
            <person name="Lowell S."/>
            <person name="Myers T."/>
            <person name="Yan Y."/>
            <person name="Sichtig H."/>
        </authorList>
    </citation>
    <scope>NUCLEOTIDE SEQUENCE [LARGE SCALE GENOMIC DNA]</scope>
    <source>
        <strain evidence="5 9">FDAARGOS_902</strain>
    </source>
</reference>
<name>A0A165DXZ1_9MICO</name>
<dbReference type="Proteomes" id="UP000076612">
    <property type="component" value="Unassembled WGS sequence"/>
</dbReference>
<keyword evidence="3" id="KW-1133">Transmembrane helix</keyword>
<sequence>MVPSKPRRSAPKTAPGKASPRRRPKPVVEVPAQREARGRRMSWQAGVFLAVLAIVLVTFLPSINSALKQAQQIAALNNEIDATRSEVEALREKNEDLKDPTHIARKAREEQYYVEKGKNAVIVTNQETSEDDDSDTVSPQRSQPWYLELLESIEEVGNSSNTTGTGQ</sequence>
<dbReference type="InterPro" id="IPR007060">
    <property type="entry name" value="FtsL/DivIC"/>
</dbReference>